<evidence type="ECO:0000313" key="1">
    <source>
        <dbReference type="EMBL" id="KAJ7377110.1"/>
    </source>
</evidence>
<protein>
    <submittedName>
        <fullName evidence="1">Uncharacterized protein</fullName>
    </submittedName>
</protein>
<keyword evidence="2" id="KW-1185">Reference proteome</keyword>
<dbReference type="EMBL" id="MU826383">
    <property type="protein sequence ID" value="KAJ7377110.1"/>
    <property type="molecule type" value="Genomic_DNA"/>
</dbReference>
<organism evidence="1 2">
    <name type="scientific">Desmophyllum pertusum</name>
    <dbReference type="NCBI Taxonomy" id="174260"/>
    <lineage>
        <taxon>Eukaryota</taxon>
        <taxon>Metazoa</taxon>
        <taxon>Cnidaria</taxon>
        <taxon>Anthozoa</taxon>
        <taxon>Hexacorallia</taxon>
        <taxon>Scleractinia</taxon>
        <taxon>Caryophylliina</taxon>
        <taxon>Caryophylliidae</taxon>
        <taxon>Desmophyllum</taxon>
    </lineage>
</organism>
<proteinExistence type="predicted"/>
<gene>
    <name evidence="1" type="ORF">OS493_030705</name>
</gene>
<dbReference type="OrthoDB" id="10044771at2759"/>
<name>A0A9W9Z978_9CNID</name>
<evidence type="ECO:0000313" key="2">
    <source>
        <dbReference type="Proteomes" id="UP001163046"/>
    </source>
</evidence>
<accession>A0A9W9Z978</accession>
<sequence>MPSQVYGPEHLLRLFVLNNTKVLELWYHAIVKIAKTADMKRYNRGNRAIYLL</sequence>
<dbReference type="AlphaFoldDB" id="A0A9W9Z978"/>
<reference evidence="1" key="1">
    <citation type="submission" date="2023-01" db="EMBL/GenBank/DDBJ databases">
        <title>Genome assembly of the deep-sea coral Lophelia pertusa.</title>
        <authorList>
            <person name="Herrera S."/>
            <person name="Cordes E."/>
        </authorList>
    </citation>
    <scope>NUCLEOTIDE SEQUENCE</scope>
    <source>
        <strain evidence="1">USNM1676648</strain>
        <tissue evidence="1">Polyp</tissue>
    </source>
</reference>
<dbReference type="Proteomes" id="UP001163046">
    <property type="component" value="Unassembled WGS sequence"/>
</dbReference>
<comment type="caution">
    <text evidence="1">The sequence shown here is derived from an EMBL/GenBank/DDBJ whole genome shotgun (WGS) entry which is preliminary data.</text>
</comment>